<organism evidence="2 3">
    <name type="scientific">Flavobacterium pokkalii</name>
    <dbReference type="NCBI Taxonomy" id="1940408"/>
    <lineage>
        <taxon>Bacteria</taxon>
        <taxon>Pseudomonadati</taxon>
        <taxon>Bacteroidota</taxon>
        <taxon>Flavobacteriia</taxon>
        <taxon>Flavobacteriales</taxon>
        <taxon>Flavobacteriaceae</taxon>
        <taxon>Flavobacterium</taxon>
    </lineage>
</organism>
<dbReference type="Proteomes" id="UP000661715">
    <property type="component" value="Unassembled WGS sequence"/>
</dbReference>
<evidence type="ECO:0000313" key="2">
    <source>
        <dbReference type="EMBL" id="MBD0726503.1"/>
    </source>
</evidence>
<dbReference type="PROSITE" id="PS51257">
    <property type="entry name" value="PROKAR_LIPOPROTEIN"/>
    <property type="match status" value="1"/>
</dbReference>
<reference evidence="2 3" key="1">
    <citation type="journal article" date="2020" name="Microbiol. Res.">
        <title>Flavobacterium pokkalii sp. nov., a novel plant growth promoting native rhizobacteria isolated from pokkali rice grown in coastal saline affected agricultural regions of southern India, Kerala.</title>
        <authorList>
            <person name="Menon R.R."/>
            <person name="Kumari S."/>
            <person name="Viver T."/>
            <person name="Rameshkumar N."/>
        </authorList>
    </citation>
    <scope>NUCLEOTIDE SEQUENCE [LARGE SCALE GENOMIC DNA]</scope>
    <source>
        <strain evidence="2 3">L1I52</strain>
    </source>
</reference>
<keyword evidence="3" id="KW-1185">Reference proteome</keyword>
<evidence type="ECO:0008006" key="4">
    <source>
        <dbReference type="Google" id="ProtNLM"/>
    </source>
</evidence>
<sequence length="143" mass="16463">MNSKQTWTMKNKLLLFFPIFLLFMGCANDAETTTKEISSEVLFFEFIPDTGNSSSRLHYEIKYTNPNDFAIQGYTTVTLNYNGLVLTPIKRLPQDPYINIEANSSYTEVYNVESPHDTQSLSPEQIQSFYVKFVSTKFTIVNE</sequence>
<comment type="caution">
    <text evidence="2">The sequence shown here is derived from an EMBL/GenBank/DDBJ whole genome shotgun (WGS) entry which is preliminary data.</text>
</comment>
<evidence type="ECO:0000256" key="1">
    <source>
        <dbReference type="SAM" id="SignalP"/>
    </source>
</evidence>
<keyword evidence="1" id="KW-0732">Signal</keyword>
<evidence type="ECO:0000313" key="3">
    <source>
        <dbReference type="Proteomes" id="UP000661715"/>
    </source>
</evidence>
<name>A0ABR7UXN1_9FLAO</name>
<proteinExistence type="predicted"/>
<feature type="signal peptide" evidence="1">
    <location>
        <begin position="1"/>
        <end position="29"/>
    </location>
</feature>
<gene>
    <name evidence="2" type="ORF">B6A10_15115</name>
</gene>
<feature type="chain" id="PRO_5045989977" description="Lipoprotein" evidence="1">
    <location>
        <begin position="30"/>
        <end position="143"/>
    </location>
</feature>
<accession>A0ABR7UXN1</accession>
<dbReference type="EMBL" id="NASZ01000030">
    <property type="protein sequence ID" value="MBD0726503.1"/>
    <property type="molecule type" value="Genomic_DNA"/>
</dbReference>
<protein>
    <recommendedName>
        <fullName evidence="4">Lipoprotein</fullName>
    </recommendedName>
</protein>